<reference evidence="3 4" key="2">
    <citation type="submission" date="2024-05" db="EMBL/GenBank/DDBJ databases">
        <authorList>
            <person name="Chen Y."/>
            <person name="Shah S."/>
            <person name="Dougan E. K."/>
            <person name="Thang M."/>
            <person name="Chan C."/>
        </authorList>
    </citation>
    <scope>NUCLEOTIDE SEQUENCE [LARGE SCALE GENOMIC DNA]</scope>
</reference>
<dbReference type="Proteomes" id="UP001152797">
    <property type="component" value="Unassembled WGS sequence"/>
</dbReference>
<sequence>MAPKDKTKDGFRQKYLNVSVPHLENSKERRKALQKIYEKRRRLAVCKMFILCWDCTLTAFFPAHTVPGKEQKKAEKEKKGNPPEPMPVLPLEDGRAQPAPSHLDEEDLQKVRHQIFKMTGICDTKMVIDMDEISYHLIESIKRYNLVAYKELEAMTLECYAKGKKIIEDGKRIEKLQREISRLKGAGQSR</sequence>
<comment type="caution">
    <text evidence="2">The sequence shown here is derived from an EMBL/GenBank/DDBJ whole genome shotgun (WGS) entry which is preliminary data.</text>
</comment>
<evidence type="ECO:0000313" key="3">
    <source>
        <dbReference type="EMBL" id="CAL4801322.1"/>
    </source>
</evidence>
<dbReference type="EMBL" id="CAMXCT010006135">
    <property type="protein sequence ID" value="CAI4014010.1"/>
    <property type="molecule type" value="Genomic_DNA"/>
</dbReference>
<name>A0A9P1DQT5_9DINO</name>
<organism evidence="2">
    <name type="scientific">Cladocopium goreaui</name>
    <dbReference type="NCBI Taxonomy" id="2562237"/>
    <lineage>
        <taxon>Eukaryota</taxon>
        <taxon>Sar</taxon>
        <taxon>Alveolata</taxon>
        <taxon>Dinophyceae</taxon>
        <taxon>Suessiales</taxon>
        <taxon>Symbiodiniaceae</taxon>
        <taxon>Cladocopium</taxon>
    </lineage>
</organism>
<accession>A0A9P1DQT5</accession>
<feature type="region of interest" description="Disordered" evidence="1">
    <location>
        <begin position="68"/>
        <end position="104"/>
    </location>
</feature>
<feature type="compositionally biased region" description="Basic and acidic residues" evidence="1">
    <location>
        <begin position="68"/>
        <end position="81"/>
    </location>
</feature>
<gene>
    <name evidence="2" type="ORF">C1SCF055_LOCUS38941</name>
</gene>
<evidence type="ECO:0000256" key="1">
    <source>
        <dbReference type="SAM" id="MobiDB-lite"/>
    </source>
</evidence>
<evidence type="ECO:0000313" key="2">
    <source>
        <dbReference type="EMBL" id="CAI4014010.1"/>
    </source>
</evidence>
<dbReference type="EMBL" id="CAMXCT020006135">
    <property type="protein sequence ID" value="CAL1167385.1"/>
    <property type="molecule type" value="Genomic_DNA"/>
</dbReference>
<keyword evidence="4" id="KW-1185">Reference proteome</keyword>
<proteinExistence type="predicted"/>
<protein>
    <submittedName>
        <fullName evidence="2">Uncharacterized protein</fullName>
    </submittedName>
</protein>
<reference evidence="2" key="1">
    <citation type="submission" date="2022-10" db="EMBL/GenBank/DDBJ databases">
        <authorList>
            <person name="Chen Y."/>
            <person name="Dougan E. K."/>
            <person name="Chan C."/>
            <person name="Rhodes N."/>
            <person name="Thang M."/>
        </authorList>
    </citation>
    <scope>NUCLEOTIDE SEQUENCE</scope>
</reference>
<dbReference type="EMBL" id="CAMXCT030006135">
    <property type="protein sequence ID" value="CAL4801322.1"/>
    <property type="molecule type" value="Genomic_DNA"/>
</dbReference>
<dbReference type="AlphaFoldDB" id="A0A9P1DQT5"/>
<evidence type="ECO:0000313" key="4">
    <source>
        <dbReference type="Proteomes" id="UP001152797"/>
    </source>
</evidence>